<keyword evidence="4 8" id="KW-0479">Metal-binding</keyword>
<dbReference type="AlphaFoldDB" id="A0A1Q8YK11"/>
<dbReference type="RefSeq" id="WP_206744487.1">
    <property type="nucleotide sequence ID" value="NZ_MSYM01000005.1"/>
</dbReference>
<accession>A0A1Q8YK11</accession>
<name>A0A1Q8YK11_9BURK</name>
<dbReference type="PANTHER" id="PTHR33653:SF1">
    <property type="entry name" value="RIBONUCLEASE VAPC2"/>
    <property type="match status" value="1"/>
</dbReference>
<keyword evidence="6 8" id="KW-0460">Magnesium</keyword>
<evidence type="ECO:0000259" key="9">
    <source>
        <dbReference type="Pfam" id="PF01850"/>
    </source>
</evidence>
<feature type="binding site" evidence="8">
    <location>
        <position position="95"/>
    </location>
    <ligand>
        <name>Mg(2+)</name>
        <dbReference type="ChEBI" id="CHEBI:18420"/>
    </ligand>
</feature>
<feature type="binding site" evidence="8">
    <location>
        <position position="3"/>
    </location>
    <ligand>
        <name>Mg(2+)</name>
        <dbReference type="ChEBI" id="CHEBI:18420"/>
    </ligand>
</feature>
<evidence type="ECO:0000256" key="2">
    <source>
        <dbReference type="ARBA" id="ARBA00022649"/>
    </source>
</evidence>
<dbReference type="HAMAP" id="MF_00265">
    <property type="entry name" value="VapC_Nob1"/>
    <property type="match status" value="1"/>
</dbReference>
<dbReference type="InterPro" id="IPR002716">
    <property type="entry name" value="PIN_dom"/>
</dbReference>
<dbReference type="InterPro" id="IPR022907">
    <property type="entry name" value="VapC_family"/>
</dbReference>
<feature type="domain" description="PIN" evidence="9">
    <location>
        <begin position="1"/>
        <end position="113"/>
    </location>
</feature>
<evidence type="ECO:0000256" key="8">
    <source>
        <dbReference type="HAMAP-Rule" id="MF_00265"/>
    </source>
</evidence>
<gene>
    <name evidence="8" type="primary">vapC</name>
    <name evidence="10" type="ORF">BLL52_0593</name>
</gene>
<evidence type="ECO:0000256" key="1">
    <source>
        <dbReference type="ARBA" id="ARBA00001946"/>
    </source>
</evidence>
<dbReference type="GO" id="GO:0016787">
    <property type="term" value="F:hydrolase activity"/>
    <property type="evidence" value="ECO:0007669"/>
    <property type="project" value="UniProtKB-KW"/>
</dbReference>
<sequence>MIDTDVWVLAEKSGGKLDLARWASYGGAYMSAVTASELLVGVERANTAERKAQRAAFVENLLVNIPVLDFSLSVGRTHARMLAALSKGVTAGAHDALIAATAVHHGYALLTRNVADFKIFAGLKVELYSS</sequence>
<dbReference type="GO" id="GO:0000287">
    <property type="term" value="F:magnesium ion binding"/>
    <property type="evidence" value="ECO:0007669"/>
    <property type="project" value="UniProtKB-UniRule"/>
</dbReference>
<evidence type="ECO:0000313" key="11">
    <source>
        <dbReference type="Proteomes" id="UP000185911"/>
    </source>
</evidence>
<evidence type="ECO:0000256" key="3">
    <source>
        <dbReference type="ARBA" id="ARBA00022722"/>
    </source>
</evidence>
<evidence type="ECO:0000256" key="7">
    <source>
        <dbReference type="ARBA" id="ARBA00038093"/>
    </source>
</evidence>
<dbReference type="Pfam" id="PF01850">
    <property type="entry name" value="PIN"/>
    <property type="match status" value="1"/>
</dbReference>
<keyword evidence="8" id="KW-0800">Toxin</keyword>
<dbReference type="Proteomes" id="UP000185911">
    <property type="component" value="Unassembled WGS sequence"/>
</dbReference>
<proteinExistence type="inferred from homology"/>
<evidence type="ECO:0000313" key="10">
    <source>
        <dbReference type="EMBL" id="OLP08305.1"/>
    </source>
</evidence>
<reference evidence="10 11" key="1">
    <citation type="submission" date="2017-01" db="EMBL/GenBank/DDBJ databases">
        <title>Genome sequence of Rhodoferax antarcticus ANT.BR, a psychrophilic purple nonsulfur bacterium from an Antarctic microbial mat.</title>
        <authorList>
            <person name="Baker J."/>
            <person name="Riester C."/>
            <person name="Skinner B."/>
            <person name="Newell A."/>
            <person name="Swingley W."/>
            <person name="Madigan M."/>
            <person name="Jung D."/>
            <person name="Asao M."/>
            <person name="Chen M."/>
            <person name="Loughlin P."/>
            <person name="Pan H."/>
            <person name="Lin S."/>
            <person name="Li N."/>
            <person name="Shaw J."/>
            <person name="Prado M."/>
            <person name="Sherman C."/>
            <person name="Li X."/>
            <person name="Tang J."/>
            <person name="Blankenship R."/>
            <person name="Zhao T."/>
            <person name="Touchman J."/>
            <person name="Sattley M."/>
        </authorList>
    </citation>
    <scope>NUCLEOTIDE SEQUENCE [LARGE SCALE GENOMIC DNA]</scope>
    <source>
        <strain evidence="10 11">ANT.BR</strain>
    </source>
</reference>
<protein>
    <recommendedName>
        <fullName evidence="8">Ribonuclease VapC</fullName>
        <shortName evidence="8">RNase VapC</shortName>
        <ecNumber evidence="8">3.1.-.-</ecNumber>
    </recommendedName>
    <alternativeName>
        <fullName evidence="8">Toxin VapC</fullName>
    </alternativeName>
</protein>
<comment type="similarity">
    <text evidence="7 8">Belongs to the PINc/VapC protein family.</text>
</comment>
<dbReference type="PANTHER" id="PTHR33653">
    <property type="entry name" value="RIBONUCLEASE VAPC2"/>
    <property type="match status" value="1"/>
</dbReference>
<comment type="caution">
    <text evidence="10">The sequence shown here is derived from an EMBL/GenBank/DDBJ whole genome shotgun (WGS) entry which is preliminary data.</text>
</comment>
<organism evidence="10 11">
    <name type="scientific">Rhodoferax antarcticus ANT.BR</name>
    <dbReference type="NCBI Taxonomy" id="1111071"/>
    <lineage>
        <taxon>Bacteria</taxon>
        <taxon>Pseudomonadati</taxon>
        <taxon>Pseudomonadota</taxon>
        <taxon>Betaproteobacteria</taxon>
        <taxon>Burkholderiales</taxon>
        <taxon>Comamonadaceae</taxon>
        <taxon>Rhodoferax</taxon>
    </lineage>
</organism>
<keyword evidence="3 8" id="KW-0540">Nuclease</keyword>
<dbReference type="CDD" id="cd18733">
    <property type="entry name" value="PIN_RfVapC1-like"/>
    <property type="match status" value="1"/>
</dbReference>
<comment type="function">
    <text evidence="8">Toxic component of a toxin-antitoxin (TA) system. An RNase.</text>
</comment>
<dbReference type="STRING" id="81479.RA876_16980"/>
<keyword evidence="5 8" id="KW-0378">Hydrolase</keyword>
<evidence type="ECO:0000256" key="4">
    <source>
        <dbReference type="ARBA" id="ARBA00022723"/>
    </source>
</evidence>
<dbReference type="SUPFAM" id="SSF88723">
    <property type="entry name" value="PIN domain-like"/>
    <property type="match status" value="1"/>
</dbReference>
<dbReference type="InterPro" id="IPR029060">
    <property type="entry name" value="PIN-like_dom_sf"/>
</dbReference>
<keyword evidence="11" id="KW-1185">Reference proteome</keyword>
<dbReference type="InterPro" id="IPR050556">
    <property type="entry name" value="Type_II_TA_system_RNase"/>
</dbReference>
<evidence type="ECO:0000256" key="5">
    <source>
        <dbReference type="ARBA" id="ARBA00022801"/>
    </source>
</evidence>
<keyword evidence="2 8" id="KW-1277">Toxin-antitoxin system</keyword>
<dbReference type="GO" id="GO:0004540">
    <property type="term" value="F:RNA nuclease activity"/>
    <property type="evidence" value="ECO:0007669"/>
    <property type="project" value="InterPro"/>
</dbReference>
<evidence type="ECO:0000256" key="6">
    <source>
        <dbReference type="ARBA" id="ARBA00022842"/>
    </source>
</evidence>
<dbReference type="GO" id="GO:0090729">
    <property type="term" value="F:toxin activity"/>
    <property type="evidence" value="ECO:0007669"/>
    <property type="project" value="UniProtKB-KW"/>
</dbReference>
<comment type="cofactor">
    <cofactor evidence="1 8">
        <name>Mg(2+)</name>
        <dbReference type="ChEBI" id="CHEBI:18420"/>
    </cofactor>
</comment>
<dbReference type="EC" id="3.1.-.-" evidence="8"/>
<dbReference type="Gene3D" id="3.40.50.1010">
    <property type="entry name" value="5'-nuclease"/>
    <property type="match status" value="1"/>
</dbReference>
<dbReference type="EMBL" id="MSYM01000005">
    <property type="protein sequence ID" value="OLP08305.1"/>
    <property type="molecule type" value="Genomic_DNA"/>
</dbReference>